<evidence type="ECO:0000313" key="2">
    <source>
        <dbReference type="EMBL" id="MDN3563494.1"/>
    </source>
</evidence>
<feature type="region of interest" description="Disordered" evidence="1">
    <location>
        <begin position="1"/>
        <end position="34"/>
    </location>
</feature>
<organism evidence="2 3">
    <name type="scientific">Paeniroseomonas aquatica</name>
    <dbReference type="NCBI Taxonomy" id="373043"/>
    <lineage>
        <taxon>Bacteria</taxon>
        <taxon>Pseudomonadati</taxon>
        <taxon>Pseudomonadota</taxon>
        <taxon>Alphaproteobacteria</taxon>
        <taxon>Acetobacterales</taxon>
        <taxon>Acetobacteraceae</taxon>
        <taxon>Paeniroseomonas</taxon>
    </lineage>
</organism>
<accession>A0ABT8A1C7</accession>
<sequence>MPPWAAGAGSAPGSAALVAPRPSTSVPRPASTGFSTAAAGSAAATGSVTAGAAGAGASACGAGLASGTTPIAASTASALPSPPAEGVSTALNTVSARTGLGSAAARTTVSAPQSFACSWCGAATLSGAALACGVTAAARTGALACCGTASVTRTGAVAEPTS</sequence>
<name>A0ABT8A1C7_9PROT</name>
<comment type="caution">
    <text evidence="2">The sequence shown here is derived from an EMBL/GenBank/DDBJ whole genome shotgun (WGS) entry which is preliminary data.</text>
</comment>
<evidence type="ECO:0000313" key="3">
    <source>
        <dbReference type="Proteomes" id="UP001529369"/>
    </source>
</evidence>
<proteinExistence type="predicted"/>
<gene>
    <name evidence="2" type="ORF">QWZ14_03785</name>
</gene>
<dbReference type="EMBL" id="JAUFPN010000034">
    <property type="protein sequence ID" value="MDN3563494.1"/>
    <property type="molecule type" value="Genomic_DNA"/>
</dbReference>
<reference evidence="3" key="1">
    <citation type="journal article" date="2019" name="Int. J. Syst. Evol. Microbiol.">
        <title>The Global Catalogue of Microorganisms (GCM) 10K type strain sequencing project: providing services to taxonomists for standard genome sequencing and annotation.</title>
        <authorList>
            <consortium name="The Broad Institute Genomics Platform"/>
            <consortium name="The Broad Institute Genome Sequencing Center for Infectious Disease"/>
            <person name="Wu L."/>
            <person name="Ma J."/>
        </authorList>
    </citation>
    <scope>NUCLEOTIDE SEQUENCE [LARGE SCALE GENOMIC DNA]</scope>
    <source>
        <strain evidence="3">CECT 7131</strain>
    </source>
</reference>
<evidence type="ECO:0000256" key="1">
    <source>
        <dbReference type="SAM" id="MobiDB-lite"/>
    </source>
</evidence>
<dbReference type="Proteomes" id="UP001529369">
    <property type="component" value="Unassembled WGS sequence"/>
</dbReference>
<feature type="compositionally biased region" description="Low complexity" evidence="1">
    <location>
        <begin position="1"/>
        <end position="16"/>
    </location>
</feature>
<keyword evidence="3" id="KW-1185">Reference proteome</keyword>
<protein>
    <submittedName>
        <fullName evidence="2">Uncharacterized protein</fullName>
    </submittedName>
</protein>